<name>A0A815TA00_9BILA</name>
<organism evidence="3 5">
    <name type="scientific">Adineta steineri</name>
    <dbReference type="NCBI Taxonomy" id="433720"/>
    <lineage>
        <taxon>Eukaryota</taxon>
        <taxon>Metazoa</taxon>
        <taxon>Spiralia</taxon>
        <taxon>Gnathifera</taxon>
        <taxon>Rotifera</taxon>
        <taxon>Eurotatoria</taxon>
        <taxon>Bdelloidea</taxon>
        <taxon>Adinetida</taxon>
        <taxon>Adinetidae</taxon>
        <taxon>Adineta</taxon>
    </lineage>
</organism>
<evidence type="ECO:0000313" key="4">
    <source>
        <dbReference type="EMBL" id="CAF1502899.1"/>
    </source>
</evidence>
<dbReference type="EMBL" id="CAJNOI010000083">
    <property type="protein sequence ID" value="CAF1027044.1"/>
    <property type="molecule type" value="Genomic_DNA"/>
</dbReference>
<reference evidence="3" key="1">
    <citation type="submission" date="2021-02" db="EMBL/GenBank/DDBJ databases">
        <authorList>
            <person name="Nowell W R."/>
        </authorList>
    </citation>
    <scope>NUCLEOTIDE SEQUENCE</scope>
</reference>
<dbReference type="Proteomes" id="UP000663877">
    <property type="component" value="Unassembled WGS sequence"/>
</dbReference>
<sequence>MSQKQTQFMILPNEIICNIFDFLKTSDILRAFAQLNYRYDDLIRFHIKRIDLTDDWEGDLQDFKWICCSIQTLKVNQYYVHWLHDLDHKKNLSQRHQKSSF</sequence>
<evidence type="ECO:0000313" key="5">
    <source>
        <dbReference type="Proteomes" id="UP000663832"/>
    </source>
</evidence>
<dbReference type="InterPro" id="IPR036047">
    <property type="entry name" value="F-box-like_dom_sf"/>
</dbReference>
<protein>
    <recommendedName>
        <fullName evidence="1">F-box domain-containing protein</fullName>
    </recommendedName>
</protein>
<comment type="caution">
    <text evidence="3">The sequence shown here is derived from an EMBL/GenBank/DDBJ whole genome shotgun (WGS) entry which is preliminary data.</text>
</comment>
<dbReference type="PROSITE" id="PS50181">
    <property type="entry name" value="FBOX"/>
    <property type="match status" value="1"/>
</dbReference>
<evidence type="ECO:0000313" key="2">
    <source>
        <dbReference type="EMBL" id="CAF1027044.1"/>
    </source>
</evidence>
<dbReference type="EMBL" id="CAJNOM010000564">
    <property type="protein sequence ID" value="CAF1502899.1"/>
    <property type="molecule type" value="Genomic_DNA"/>
</dbReference>
<accession>A0A815TA00</accession>
<evidence type="ECO:0000313" key="3">
    <source>
        <dbReference type="EMBL" id="CAF1502507.1"/>
    </source>
</evidence>
<proteinExistence type="predicted"/>
<keyword evidence="5" id="KW-1185">Reference proteome</keyword>
<dbReference type="InterPro" id="IPR001810">
    <property type="entry name" value="F-box_dom"/>
</dbReference>
<evidence type="ECO:0000259" key="1">
    <source>
        <dbReference type="PROSITE" id="PS50181"/>
    </source>
</evidence>
<dbReference type="Proteomes" id="UP000663832">
    <property type="component" value="Unassembled WGS sequence"/>
</dbReference>
<dbReference type="OrthoDB" id="10029654at2759"/>
<dbReference type="SUPFAM" id="SSF81383">
    <property type="entry name" value="F-box domain"/>
    <property type="match status" value="1"/>
</dbReference>
<gene>
    <name evidence="2" type="ORF">BJG266_LOCUS17321</name>
    <name evidence="3" type="ORF">QVE165_LOCUS43595</name>
    <name evidence="4" type="ORF">QVE165_LOCUS43620</name>
</gene>
<feature type="domain" description="F-box" evidence="1">
    <location>
        <begin position="5"/>
        <end position="50"/>
    </location>
</feature>
<dbReference type="AlphaFoldDB" id="A0A815TA00"/>
<dbReference type="EMBL" id="CAJNOM010000563">
    <property type="protein sequence ID" value="CAF1502507.1"/>
    <property type="molecule type" value="Genomic_DNA"/>
</dbReference>